<dbReference type="GO" id="GO:0009451">
    <property type="term" value="P:RNA modification"/>
    <property type="evidence" value="ECO:0007669"/>
    <property type="project" value="InterPro"/>
</dbReference>
<reference evidence="4 5" key="1">
    <citation type="submission" date="2019-04" db="EMBL/GenBank/DDBJ databases">
        <title>An improved genome assembly and genetic linkage map for asparagus bean, Vigna unguiculata ssp. sesquipedialis.</title>
        <authorList>
            <person name="Xia Q."/>
            <person name="Zhang R."/>
            <person name="Dong Y."/>
        </authorList>
    </citation>
    <scope>NUCLEOTIDE SEQUENCE [LARGE SCALE GENOMIC DNA]</scope>
    <source>
        <tissue evidence="4">Leaf</tissue>
    </source>
</reference>
<evidence type="ECO:0000313" key="4">
    <source>
        <dbReference type="EMBL" id="QCD86256.1"/>
    </source>
</evidence>
<feature type="repeat" description="PPR" evidence="2">
    <location>
        <begin position="78"/>
        <end position="112"/>
    </location>
</feature>
<dbReference type="EMBL" id="CP039347">
    <property type="protein sequence ID" value="QCD86256.1"/>
    <property type="molecule type" value="Genomic_DNA"/>
</dbReference>
<feature type="transmembrane region" description="Helical" evidence="3">
    <location>
        <begin position="761"/>
        <end position="783"/>
    </location>
</feature>
<dbReference type="FunFam" id="1.25.40.10:FF:001096">
    <property type="entry name" value="Pentatricopeptide repeat-containing protein"/>
    <property type="match status" value="2"/>
</dbReference>
<dbReference type="FunFam" id="1.25.40.10:FF:000285">
    <property type="entry name" value="Pentatricopeptide repeat-containing protein, chloroplastic"/>
    <property type="match status" value="2"/>
</dbReference>
<dbReference type="Pfam" id="PF01535">
    <property type="entry name" value="PPR"/>
    <property type="match status" value="10"/>
</dbReference>
<dbReference type="InterPro" id="IPR011990">
    <property type="entry name" value="TPR-like_helical_dom_sf"/>
</dbReference>
<proteinExistence type="predicted"/>
<dbReference type="Gene3D" id="1.25.40.10">
    <property type="entry name" value="Tetratricopeptide repeat domain"/>
    <property type="match status" value="8"/>
</dbReference>
<dbReference type="NCBIfam" id="TIGR00756">
    <property type="entry name" value="PPR"/>
    <property type="match status" value="5"/>
</dbReference>
<keyword evidence="3" id="KW-0812">Transmembrane</keyword>
<sequence length="1286" mass="144660">MSCHRRGCRHGQLLLHLLKRCSTILSFDTIKCLHALSFTIGPIPKQSIFIHNNILSSYISLGEVLHSRKMFNCMPHRTIVTYNTLITAYCRLGDVDNAWDLLSHMSRSGFVPTQYTLTRLLSCEFLNLSLGAQFLVTWNSMMSLLGRNGFVEECKILFHDLVRMGKCLSEGSFVAVLSGLVYSEDDLEYGEQIHGLMVKCGFGCEITALNSLISAYVRCKAMFAVERLFEQVRVQNVVSWNIVMDALVKGERPMTTLKLFLNILSRGLMPTQVTFVVVIESCSCLRILVFGEFVHAKVIRSGFETDVIVGTALIDFYAKCDKIISAHKCFDQIEEKNLVSWNALIVGYSNICSSIAILLLQEMFQLRYSPNEFSFSAVLKSSSASSLHQFHGLIIRAGYDSNEYVLSSLVLSYTRNGLINEALSFVNEFENPLLVVSSNIIARIYNRTCHYYKAIKLLSLLEEPDLVSWNIVISAWARSNDYDKVFALFKHMHSACILPDSYTFMSVLSGCTKLCRLDLGTFLHGLAIKTNLGNFDTIFGNALSIRNGLFDADSFKSLVTWNSMMSLLGRNGFVEECKILFHDLVRMGKCLSEGSFVAVLSGLVYSEDDLEYGEQIHGLMVKCGFGCEITALNSLISAYVRCKAMFAVERLFEQVRVQNVVSWNIVMDALVKGERPMTTLKLFLNILSRGLMPTQVTFVVVIESCSCLRILVFGEFVHAKVIRSGFETDVIVGTALIDFYAKCDKIISAHKCFDQIEEKNLVSWNALIVGYSNICSSIAILLLQEMFQLRYSPNEFSFSAVLKSSSASSLHQFHGLIIRAGYDSNEYVLSSLVLSYTRNGLINEALSFVNEFENPLLVVSSNIIARIYNRTCHYYKAIKLLSLLEEPDLVSWNIVISAWARSNDYDKVFALFKHMHSACILPDSYTFMSVLSGCTKLCRLDLGTFLHGLAIKTNLGNFDTIFGNVLIDMYGKCGSIDSAVKVFEEIMHKNMITWTILITALGLNGYAYELVMRFRNMEMIGLKPDALALRAVLSSCRYGGLMEEAMKIFRQMRATNGMTLEYDHYHIIVDLLAKNGQIREAELIIASMPFPPNASIWRSFLEGYKFNQPPQQAEFVQTYREIQDVIEGEDFQSEQEGKKQLEQSEKPADWCEKQDSIPAIIVHDSNILADASSDFIDIVSYDLNVIAASNFDNADSDFMPAVQYGSNDVPAFYINFTAVDFHNNTADCSKSMVDPVVDNHTDFNEITAVHTDFTVIDGHMDTTIKAIYENLAVQDFDNVVADFDAF</sequence>
<dbReference type="InterPro" id="IPR002885">
    <property type="entry name" value="PPR_rpt"/>
</dbReference>
<accession>A0A4D6LCY6</accession>
<organism evidence="4 5">
    <name type="scientific">Vigna unguiculata</name>
    <name type="common">Cowpea</name>
    <dbReference type="NCBI Taxonomy" id="3917"/>
    <lineage>
        <taxon>Eukaryota</taxon>
        <taxon>Viridiplantae</taxon>
        <taxon>Streptophyta</taxon>
        <taxon>Embryophyta</taxon>
        <taxon>Tracheophyta</taxon>
        <taxon>Spermatophyta</taxon>
        <taxon>Magnoliopsida</taxon>
        <taxon>eudicotyledons</taxon>
        <taxon>Gunneridae</taxon>
        <taxon>Pentapetalae</taxon>
        <taxon>rosids</taxon>
        <taxon>fabids</taxon>
        <taxon>Fabales</taxon>
        <taxon>Fabaceae</taxon>
        <taxon>Papilionoideae</taxon>
        <taxon>50 kb inversion clade</taxon>
        <taxon>NPAAA clade</taxon>
        <taxon>indigoferoid/millettioid clade</taxon>
        <taxon>Phaseoleae</taxon>
        <taxon>Vigna</taxon>
    </lineage>
</organism>
<feature type="repeat" description="PPR" evidence="2">
    <location>
        <begin position="465"/>
        <end position="499"/>
    </location>
</feature>
<dbReference type="Pfam" id="PF13041">
    <property type="entry name" value="PPR_2"/>
    <property type="match status" value="3"/>
</dbReference>
<keyword evidence="3" id="KW-0472">Membrane</keyword>
<name>A0A4D6LCY6_VIGUN</name>
<dbReference type="Proteomes" id="UP000501690">
    <property type="component" value="Linkage Group LG3"/>
</dbReference>
<gene>
    <name evidence="4" type="ORF">DEO72_LG3g777</name>
</gene>
<dbReference type="PROSITE" id="PS51375">
    <property type="entry name" value="PPR"/>
    <property type="match status" value="8"/>
</dbReference>
<dbReference type="GO" id="GO:0004519">
    <property type="term" value="F:endonuclease activity"/>
    <property type="evidence" value="ECO:0007669"/>
    <property type="project" value="UniProtKB-KW"/>
</dbReference>
<evidence type="ECO:0000256" key="3">
    <source>
        <dbReference type="SAM" id="Phobius"/>
    </source>
</evidence>
<evidence type="ECO:0000313" key="5">
    <source>
        <dbReference type="Proteomes" id="UP000501690"/>
    </source>
</evidence>
<keyword evidence="4" id="KW-0540">Nuclease</keyword>
<feature type="repeat" description="PPR" evidence="2">
    <location>
        <begin position="236"/>
        <end position="270"/>
    </location>
</feature>
<feature type="repeat" description="PPR" evidence="2">
    <location>
        <begin position="134"/>
        <end position="168"/>
    </location>
</feature>
<feature type="repeat" description="PPR" evidence="2">
    <location>
        <begin position="557"/>
        <end position="591"/>
    </location>
</feature>
<keyword evidence="3" id="KW-1133">Transmembrane helix</keyword>
<keyword evidence="1" id="KW-0677">Repeat</keyword>
<evidence type="ECO:0000256" key="2">
    <source>
        <dbReference type="PROSITE-ProRule" id="PRU00708"/>
    </source>
</evidence>
<dbReference type="GO" id="GO:0003723">
    <property type="term" value="F:RNA binding"/>
    <property type="evidence" value="ECO:0007669"/>
    <property type="project" value="InterPro"/>
</dbReference>
<dbReference type="PANTHER" id="PTHR47926:SF423">
    <property type="entry name" value="REPEAT-CONTAINING PROTEIN, PUTATIVE-RELATED"/>
    <property type="match status" value="1"/>
</dbReference>
<feature type="repeat" description="PPR" evidence="2">
    <location>
        <begin position="659"/>
        <end position="693"/>
    </location>
</feature>
<dbReference type="FunFam" id="1.25.40.10:FF:000158">
    <property type="entry name" value="pentatricopeptide repeat-containing protein At2g33680"/>
    <property type="match status" value="1"/>
</dbReference>
<keyword evidence="4" id="KW-0378">Hydrolase</keyword>
<dbReference type="InterPro" id="IPR046960">
    <property type="entry name" value="PPR_At4g14850-like_plant"/>
</dbReference>
<keyword evidence="4" id="KW-0255">Endonuclease</keyword>
<dbReference type="GO" id="GO:0099402">
    <property type="term" value="P:plant organ development"/>
    <property type="evidence" value="ECO:0007669"/>
    <property type="project" value="UniProtKB-ARBA"/>
</dbReference>
<feature type="repeat" description="PPR" evidence="2">
    <location>
        <begin position="888"/>
        <end position="922"/>
    </location>
</feature>
<keyword evidence="5" id="KW-1185">Reference proteome</keyword>
<feature type="repeat" description="PPR" evidence="2">
    <location>
        <begin position="959"/>
        <end position="993"/>
    </location>
</feature>
<evidence type="ECO:0000256" key="1">
    <source>
        <dbReference type="ARBA" id="ARBA00022737"/>
    </source>
</evidence>
<dbReference type="PANTHER" id="PTHR47926">
    <property type="entry name" value="PENTATRICOPEPTIDE REPEAT-CONTAINING PROTEIN"/>
    <property type="match status" value="1"/>
</dbReference>
<protein>
    <submittedName>
        <fullName evidence="4">Structure-specific endonuclease subunit SLX1</fullName>
    </submittedName>
</protein>